<gene>
    <name evidence="7 8 9" type="primary">LOC106171896</name>
</gene>
<dbReference type="InterPro" id="IPR008948">
    <property type="entry name" value="L-Aspartase-like"/>
</dbReference>
<dbReference type="STRING" id="7574.A0A1S3JC02"/>
<dbReference type="FunFam" id="1.10.275.10:FF:000001">
    <property type="entry name" value="Fumarate hydratase, mitochondrial"/>
    <property type="match status" value="1"/>
</dbReference>
<dbReference type="GO" id="GO:0006099">
    <property type="term" value="P:tricarboxylic acid cycle"/>
    <property type="evidence" value="ECO:0007669"/>
    <property type="project" value="UniProtKB-UniPathway"/>
</dbReference>
<dbReference type="RefSeq" id="XP_013407853.1">
    <property type="nucleotide sequence ID" value="XM_013552399.1"/>
</dbReference>
<dbReference type="InterPro" id="IPR018951">
    <property type="entry name" value="Fumarase_C_C"/>
</dbReference>
<dbReference type="InterPro" id="IPR024083">
    <property type="entry name" value="Fumarase/histidase_N"/>
</dbReference>
<dbReference type="FunFam" id="1.20.200.10:FF:000001">
    <property type="entry name" value="Fumarate hydratase, mitochondrial"/>
    <property type="match status" value="1"/>
</dbReference>
<dbReference type="Pfam" id="PF00206">
    <property type="entry name" value="Lyase_1"/>
    <property type="match status" value="1"/>
</dbReference>
<feature type="domain" description="Fumarase C C-terminal" evidence="5">
    <location>
        <begin position="414"/>
        <end position="466"/>
    </location>
</feature>
<keyword evidence="6" id="KW-1185">Reference proteome</keyword>
<evidence type="ECO:0000256" key="1">
    <source>
        <dbReference type="ARBA" id="ARBA00009084"/>
    </source>
</evidence>
<dbReference type="RefSeq" id="XP_013407854.1">
    <property type="nucleotide sequence ID" value="XM_013552400.2"/>
</dbReference>
<dbReference type="GO" id="GO:0005739">
    <property type="term" value="C:mitochondrion"/>
    <property type="evidence" value="ECO:0007669"/>
    <property type="project" value="TreeGrafter"/>
</dbReference>
<evidence type="ECO:0000313" key="7">
    <source>
        <dbReference type="RefSeq" id="XP_013407853.1"/>
    </source>
</evidence>
<organism evidence="6 7">
    <name type="scientific">Lingula anatina</name>
    <name type="common">Brachiopod</name>
    <name type="synonym">Lingula unguis</name>
    <dbReference type="NCBI Taxonomy" id="7574"/>
    <lineage>
        <taxon>Eukaryota</taxon>
        <taxon>Metazoa</taxon>
        <taxon>Spiralia</taxon>
        <taxon>Lophotrochozoa</taxon>
        <taxon>Brachiopoda</taxon>
        <taxon>Linguliformea</taxon>
        <taxon>Lingulata</taxon>
        <taxon>Lingulida</taxon>
        <taxon>Linguloidea</taxon>
        <taxon>Lingulidae</taxon>
        <taxon>Lingula</taxon>
    </lineage>
</organism>
<dbReference type="CDD" id="cd01362">
    <property type="entry name" value="Fumarase_classII"/>
    <property type="match status" value="1"/>
</dbReference>
<dbReference type="EC" id="4.2.1.2" evidence="2"/>
<sequence>MSIQSEAGFRIEEDAFGEISVPKNKYYGAGTARSIYHFDIGGVTERMPIPIIRAYAILKKAAAVINMEYGLDPRASEAIVQAAEEIMNGQLDDHFPLAIWQTGSGTQTNMNINEVISNRAIELLGGVMGSKTPVHPNDHVNMCQSSNDTFPTAMHIAVALEIHKRLLPSMQALYDALKQKSEKFKDIIKIGRTHCQDAVPLTLGSEFSGYVQQLEYGIERVKAALPRVYELAIGGTAVGTGLNTEVDFGPRVVEYIAQQTGLPFVLARNKYEAIAANDAMVEVSGALNTVACSVMKVANDIRFLGSGPRSGLGELLLPENEAGSSIMPGKVNPTQCEAITMVAAQVMGNNVAITIGGSNGHFELNVFKPMIVANVLQSIRLLGDACLSFTNNCVFGIEANKKRIHQNVSNSLMLATALNPYIGYDKAASIAQHAHKRGISLKDASNEMKLVTLEEFDSWVRPEKMLGPNL</sequence>
<comment type="similarity">
    <text evidence="1">Belongs to the class-II fumarase/aspartase family. Fumarase subfamily.</text>
</comment>
<dbReference type="NCBIfam" id="TIGR00979">
    <property type="entry name" value="fumC_II"/>
    <property type="match status" value="1"/>
</dbReference>
<evidence type="ECO:0000256" key="2">
    <source>
        <dbReference type="ARBA" id="ARBA00012921"/>
    </source>
</evidence>
<dbReference type="GeneID" id="106171896"/>
<accession>A0A1S3JC02</accession>
<evidence type="ECO:0000259" key="5">
    <source>
        <dbReference type="Pfam" id="PF10415"/>
    </source>
</evidence>
<dbReference type="HAMAP" id="MF_00743">
    <property type="entry name" value="FumaraseC"/>
    <property type="match status" value="1"/>
</dbReference>
<dbReference type="InterPro" id="IPR000362">
    <property type="entry name" value="Fumarate_lyase_fam"/>
</dbReference>
<dbReference type="PANTHER" id="PTHR11444:SF1">
    <property type="entry name" value="FUMARATE HYDRATASE, MITOCHONDRIAL"/>
    <property type="match status" value="1"/>
</dbReference>
<dbReference type="InterPro" id="IPR005677">
    <property type="entry name" value="Fum_hydII"/>
</dbReference>
<proteinExistence type="inferred from homology"/>
<evidence type="ECO:0000313" key="8">
    <source>
        <dbReference type="RefSeq" id="XP_013407854.1"/>
    </source>
</evidence>
<dbReference type="InterPro" id="IPR022761">
    <property type="entry name" value="Fumarate_lyase_N"/>
</dbReference>
<dbReference type="Gene3D" id="1.20.200.10">
    <property type="entry name" value="Fumarase/aspartase (Central domain)"/>
    <property type="match status" value="1"/>
</dbReference>
<dbReference type="AlphaFoldDB" id="A0A1S3JC02"/>
<dbReference type="PROSITE" id="PS00163">
    <property type="entry name" value="FUMARATE_LYASES"/>
    <property type="match status" value="1"/>
</dbReference>
<dbReference type="FunFam" id="1.10.40.30:FF:000002">
    <property type="entry name" value="Fumarate hydratase class II"/>
    <property type="match status" value="1"/>
</dbReference>
<dbReference type="InterPro" id="IPR020557">
    <property type="entry name" value="Fumarate_lyase_CS"/>
</dbReference>
<dbReference type="Gene3D" id="1.10.275.10">
    <property type="entry name" value="Fumarase/aspartase (N-terminal domain)"/>
    <property type="match status" value="1"/>
</dbReference>
<dbReference type="UniPathway" id="UPA00223">
    <property type="reaction ID" value="UER01007"/>
</dbReference>
<dbReference type="KEGG" id="lak:106171896"/>
<protein>
    <recommendedName>
        <fullName evidence="2">fumarate hydratase</fullName>
        <ecNumber evidence="2">4.2.1.2</ecNumber>
    </recommendedName>
</protein>
<evidence type="ECO:0000256" key="3">
    <source>
        <dbReference type="ARBA" id="ARBA00023239"/>
    </source>
</evidence>
<reference evidence="7 8" key="1">
    <citation type="submission" date="2025-04" db="UniProtKB">
        <authorList>
            <consortium name="RefSeq"/>
        </authorList>
    </citation>
    <scope>IDENTIFICATION</scope>
    <source>
        <tissue evidence="7 8">Gonads</tissue>
    </source>
</reference>
<dbReference type="Gene3D" id="1.10.40.30">
    <property type="entry name" value="Fumarase/aspartase (C-terminal domain)"/>
    <property type="match status" value="1"/>
</dbReference>
<dbReference type="Proteomes" id="UP000085678">
    <property type="component" value="Unplaced"/>
</dbReference>
<dbReference type="GO" id="GO:0006106">
    <property type="term" value="P:fumarate metabolic process"/>
    <property type="evidence" value="ECO:0007669"/>
    <property type="project" value="InterPro"/>
</dbReference>
<dbReference type="SUPFAM" id="SSF48557">
    <property type="entry name" value="L-aspartase-like"/>
    <property type="match status" value="1"/>
</dbReference>
<dbReference type="Pfam" id="PF10415">
    <property type="entry name" value="FumaraseC_C"/>
    <property type="match status" value="1"/>
</dbReference>
<dbReference type="RefSeq" id="XP_023930388.1">
    <property type="nucleotide sequence ID" value="XM_024074620.1"/>
</dbReference>
<evidence type="ECO:0000259" key="4">
    <source>
        <dbReference type="Pfam" id="PF00206"/>
    </source>
</evidence>
<dbReference type="OrthoDB" id="1738025at2759"/>
<dbReference type="PRINTS" id="PR00149">
    <property type="entry name" value="FUMRATELYASE"/>
</dbReference>
<feature type="domain" description="Fumarate lyase N-terminal" evidence="4">
    <location>
        <begin position="17"/>
        <end position="348"/>
    </location>
</feature>
<name>A0A1S3JC02_LINAN</name>
<dbReference type="GO" id="GO:0004333">
    <property type="term" value="F:fumarate hydratase activity"/>
    <property type="evidence" value="ECO:0007669"/>
    <property type="project" value="UniProtKB-EC"/>
</dbReference>
<dbReference type="GO" id="GO:0006108">
    <property type="term" value="P:malate metabolic process"/>
    <property type="evidence" value="ECO:0007669"/>
    <property type="project" value="TreeGrafter"/>
</dbReference>
<dbReference type="NCBIfam" id="NF008909">
    <property type="entry name" value="PRK12273.1"/>
    <property type="match status" value="1"/>
</dbReference>
<evidence type="ECO:0000313" key="9">
    <source>
        <dbReference type="RefSeq" id="XP_023930388.1"/>
    </source>
</evidence>
<dbReference type="PANTHER" id="PTHR11444">
    <property type="entry name" value="ASPARTATEAMMONIA/ARGININOSUCCINATE/ADENYLOSUCCINATE LYASE"/>
    <property type="match status" value="1"/>
</dbReference>
<evidence type="ECO:0000313" key="6">
    <source>
        <dbReference type="Proteomes" id="UP000085678"/>
    </source>
</evidence>
<keyword evidence="3" id="KW-0456">Lyase</keyword>